<dbReference type="OrthoDB" id="9800680at2"/>
<dbReference type="Proteomes" id="UP000322617">
    <property type="component" value="Chromosome"/>
</dbReference>
<comment type="subunit">
    <text evidence="3">Homodimer.</text>
</comment>
<dbReference type="InterPro" id="IPR011051">
    <property type="entry name" value="RmlC_Cupin_sf"/>
</dbReference>
<proteinExistence type="inferred from homology"/>
<evidence type="ECO:0000256" key="3">
    <source>
        <dbReference type="RuleBase" id="RU364069"/>
    </source>
</evidence>
<evidence type="ECO:0000256" key="2">
    <source>
        <dbReference type="PIRSR" id="PIRSR600888-3"/>
    </source>
</evidence>
<dbReference type="GO" id="GO:0000271">
    <property type="term" value="P:polysaccharide biosynthetic process"/>
    <property type="evidence" value="ECO:0007669"/>
    <property type="project" value="TreeGrafter"/>
</dbReference>
<dbReference type="PANTHER" id="PTHR21047">
    <property type="entry name" value="DTDP-6-DEOXY-D-GLUCOSE-3,5 EPIMERASE"/>
    <property type="match status" value="1"/>
</dbReference>
<keyword evidence="5" id="KW-1185">Reference proteome</keyword>
<dbReference type="AlphaFoldDB" id="A0A510JKR7"/>
<feature type="active site" description="Proton acceptor" evidence="1">
    <location>
        <position position="64"/>
    </location>
</feature>
<reference evidence="4 5" key="1">
    <citation type="submission" date="2019-07" db="EMBL/GenBank/DDBJ databases">
        <title>Complete Genome Sequence of Leptotrichia shahii Strain JCM 16776.</title>
        <authorList>
            <person name="Watanabe S."/>
            <person name="Cui L."/>
        </authorList>
    </citation>
    <scope>NUCLEOTIDE SEQUENCE [LARGE SCALE GENOMIC DNA]</scope>
    <source>
        <strain evidence="4 5">JCM16776</strain>
    </source>
</reference>
<dbReference type="RefSeq" id="WP_018451605.1">
    <property type="nucleotide sequence ID" value="NZ_AP019827.1"/>
</dbReference>
<keyword evidence="3" id="KW-0413">Isomerase</keyword>
<dbReference type="EC" id="5.1.3.13" evidence="3"/>
<comment type="pathway">
    <text evidence="3">Carbohydrate biosynthesis; dTDP-L-rhamnose biosynthesis.</text>
</comment>
<dbReference type="GO" id="GO:0008830">
    <property type="term" value="F:dTDP-4-dehydrorhamnose 3,5-epimerase activity"/>
    <property type="evidence" value="ECO:0007669"/>
    <property type="project" value="UniProtKB-UniRule"/>
</dbReference>
<sequence>MNNFTIKETPIKDLVIIEPKVFGDERGFFLETYNQKSFEELGLTMNFVQDNHSKSKKGVLRGLHFQTKHTQGKLVRVIKGSVYDVAVDLRKGSETFGKWYAVKLSSKNKLIFYIPEGFAHGFLTLEDETEFTYKCTDLYSPEYDSGILWSDEIIGIDWKFEEFGINPNELTISEKDKVQQKFDKNKNYF</sequence>
<dbReference type="PANTHER" id="PTHR21047:SF2">
    <property type="entry name" value="THYMIDINE DIPHOSPHO-4-KETO-RHAMNOSE 3,5-EPIMERASE"/>
    <property type="match status" value="1"/>
</dbReference>
<evidence type="ECO:0000313" key="5">
    <source>
        <dbReference type="Proteomes" id="UP000322617"/>
    </source>
</evidence>
<protein>
    <recommendedName>
        <fullName evidence="3">dTDP-4-dehydrorhamnose 3,5-epimerase</fullName>
        <ecNumber evidence="3">5.1.3.13</ecNumber>
    </recommendedName>
    <alternativeName>
        <fullName evidence="3">Thymidine diphospho-4-keto-rhamnose 3,5-epimerase</fullName>
    </alternativeName>
</protein>
<dbReference type="InterPro" id="IPR000888">
    <property type="entry name" value="RmlC-like"/>
</dbReference>
<comment type="similarity">
    <text evidence="3">Belongs to the dTDP-4-dehydrorhamnose 3,5-epimerase family.</text>
</comment>
<dbReference type="Gene3D" id="2.60.120.10">
    <property type="entry name" value="Jelly Rolls"/>
    <property type="match status" value="1"/>
</dbReference>
<dbReference type="STRING" id="1122172.GCA_000373045_01998"/>
<dbReference type="CDD" id="cd00438">
    <property type="entry name" value="cupin_RmlC"/>
    <property type="match status" value="1"/>
</dbReference>
<dbReference type="SUPFAM" id="SSF51182">
    <property type="entry name" value="RmlC-like cupins"/>
    <property type="match status" value="1"/>
</dbReference>
<dbReference type="GO" id="GO:0019305">
    <property type="term" value="P:dTDP-rhamnose biosynthetic process"/>
    <property type="evidence" value="ECO:0007669"/>
    <property type="project" value="UniProtKB-UniRule"/>
</dbReference>
<feature type="active site" description="Proton donor" evidence="1">
    <location>
        <position position="133"/>
    </location>
</feature>
<dbReference type="Pfam" id="PF00908">
    <property type="entry name" value="dTDP_sugar_isom"/>
    <property type="match status" value="1"/>
</dbReference>
<evidence type="ECO:0000313" key="4">
    <source>
        <dbReference type="EMBL" id="BBM39902.1"/>
    </source>
</evidence>
<organism evidence="4 5">
    <name type="scientific">Leptotrichia shahii</name>
    <dbReference type="NCBI Taxonomy" id="157691"/>
    <lineage>
        <taxon>Bacteria</taxon>
        <taxon>Fusobacteriati</taxon>
        <taxon>Fusobacteriota</taxon>
        <taxon>Fusobacteriia</taxon>
        <taxon>Fusobacteriales</taxon>
        <taxon>Leptotrichiaceae</taxon>
        <taxon>Leptotrichia</taxon>
    </lineage>
</organism>
<gene>
    <name evidence="4" type="primary">rfbC</name>
    <name evidence="4" type="ORF">JCM16776_0101</name>
</gene>
<dbReference type="InterPro" id="IPR014710">
    <property type="entry name" value="RmlC-like_jellyroll"/>
</dbReference>
<comment type="catalytic activity">
    <reaction evidence="3">
        <text>dTDP-4-dehydro-6-deoxy-alpha-D-glucose = dTDP-4-dehydro-beta-L-rhamnose</text>
        <dbReference type="Rhea" id="RHEA:16969"/>
        <dbReference type="ChEBI" id="CHEBI:57649"/>
        <dbReference type="ChEBI" id="CHEBI:62830"/>
        <dbReference type="EC" id="5.1.3.13"/>
    </reaction>
</comment>
<dbReference type="UniPathway" id="UPA00124"/>
<comment type="function">
    <text evidence="3">Catalyzes the epimerization of the C3' and C5'positions of dTDP-6-deoxy-D-xylo-4-hexulose, forming dTDP-6-deoxy-L-lyxo-4-hexulose.</text>
</comment>
<name>A0A510JKR7_9FUSO</name>
<dbReference type="KEGG" id="lsz:JCM16776_0101"/>
<dbReference type="GO" id="GO:0005829">
    <property type="term" value="C:cytosol"/>
    <property type="evidence" value="ECO:0007669"/>
    <property type="project" value="TreeGrafter"/>
</dbReference>
<dbReference type="NCBIfam" id="TIGR01221">
    <property type="entry name" value="rmlC"/>
    <property type="match status" value="1"/>
</dbReference>
<evidence type="ECO:0000256" key="1">
    <source>
        <dbReference type="PIRSR" id="PIRSR600888-1"/>
    </source>
</evidence>
<dbReference type="EMBL" id="AP019827">
    <property type="protein sequence ID" value="BBM39902.1"/>
    <property type="molecule type" value="Genomic_DNA"/>
</dbReference>
<accession>A0A510JKR7</accession>
<feature type="site" description="Participates in a stacking interaction with the thymidine ring of dTDP-4-oxo-6-deoxyglucose" evidence="2">
    <location>
        <position position="139"/>
    </location>
</feature>